<keyword evidence="7" id="KW-0067">ATP-binding</keyword>
<reference evidence="12 13" key="1">
    <citation type="submission" date="2016-02" db="EMBL/GenBank/DDBJ databases">
        <title>A draft genome sequence of Candidatus Phytoplasma oryzae strain Mbita1, the causative agent of Napier Grass stunt disease in Kenya.</title>
        <authorList>
            <person name="Fischer A."/>
            <person name="Santa-Cruz I."/>
            <person name="Wambua L."/>
            <person name="Olds C."/>
            <person name="Midega C."/>
            <person name="Dickinson M."/>
            <person name="Kawicha P."/>
            <person name="Khan Z."/>
            <person name="Masiga D."/>
            <person name="Jores J."/>
            <person name="Bernd S."/>
        </authorList>
    </citation>
    <scope>NUCLEOTIDE SEQUENCE [LARGE SCALE GENOMIC DNA]</scope>
    <source>
        <strain evidence="12">Mbita1</strain>
    </source>
</reference>
<evidence type="ECO:0000256" key="9">
    <source>
        <dbReference type="ARBA" id="ARBA00023136"/>
    </source>
</evidence>
<sequence length="311" mass="35361">MSLLKVKNLHTYFQSNNNLIKAVKGVTFDIKRKETLGIIGDSGSGKSQIAMSILKLFSNLPIISKGTISFQKEIISDFDEKQMRKIRGNKIAMIFQDPVSSLNPVLKIKKQIIEVLTLHRKMSKKEAKKESINLLDKVEILDPFRVMESYPFQLSGGMCQRVMIAIALACDPELLIADEPTTAIDVLAQKEILTLIKKIQKKNKMAILFITHDLGVLSSLVENIIVLYKGEIIEQAPCNVILNNPIHPYTKKLLNDFLITSIHSQNYKEIENFFKSENDSFNFNVFKKTAEPDSDFLEVNEKHFVRCTITK</sequence>
<gene>
    <name evidence="12" type="ORF">AXA84_0415</name>
    <name evidence="11" type="ORF">AXA84_0459</name>
</gene>
<dbReference type="InterPro" id="IPR017871">
    <property type="entry name" value="ABC_transporter-like_CS"/>
</dbReference>
<feature type="domain" description="ABC transporter" evidence="10">
    <location>
        <begin position="4"/>
        <end position="254"/>
    </location>
</feature>
<dbReference type="InterPro" id="IPR050388">
    <property type="entry name" value="ABC_Ni/Peptide_Import"/>
</dbReference>
<dbReference type="PROSITE" id="PS50893">
    <property type="entry name" value="ABC_TRANSPORTER_2"/>
    <property type="match status" value="1"/>
</dbReference>
<accession>A0A139JQ56</accession>
<dbReference type="EMBL" id="LTBM01000024">
    <property type="protein sequence ID" value="KXT29028.1"/>
    <property type="molecule type" value="Genomic_DNA"/>
</dbReference>
<keyword evidence="3" id="KW-0813">Transport</keyword>
<dbReference type="PROSITE" id="PS00211">
    <property type="entry name" value="ABC_TRANSPORTER_1"/>
    <property type="match status" value="1"/>
</dbReference>
<dbReference type="PATRIC" id="fig|203274.3.peg.211"/>
<dbReference type="AlphaFoldDB" id="A0A139JQ56"/>
<protein>
    <submittedName>
        <fullName evidence="12">ABC transporter family protein</fullName>
    </submittedName>
</protein>
<organism evidence="12 13">
    <name type="scientific">Candidatus Phytoplasma oryzae</name>
    <dbReference type="NCBI Taxonomy" id="203274"/>
    <lineage>
        <taxon>Bacteria</taxon>
        <taxon>Bacillati</taxon>
        <taxon>Mycoplasmatota</taxon>
        <taxon>Mollicutes</taxon>
        <taxon>Acholeplasmatales</taxon>
        <taxon>Acholeplasmataceae</taxon>
        <taxon>Candidatus Phytoplasma</taxon>
        <taxon>16SrXI (Rice yellow dwarf group)</taxon>
    </lineage>
</organism>
<proteinExistence type="inferred from homology"/>
<dbReference type="FunFam" id="3.40.50.300:FF:000016">
    <property type="entry name" value="Oligopeptide ABC transporter ATP-binding component"/>
    <property type="match status" value="1"/>
</dbReference>
<dbReference type="Pfam" id="PF00005">
    <property type="entry name" value="ABC_tran"/>
    <property type="match status" value="1"/>
</dbReference>
<evidence type="ECO:0000256" key="6">
    <source>
        <dbReference type="ARBA" id="ARBA00022741"/>
    </source>
</evidence>
<keyword evidence="4" id="KW-1003">Cell membrane</keyword>
<evidence type="ECO:0000256" key="3">
    <source>
        <dbReference type="ARBA" id="ARBA00022448"/>
    </source>
</evidence>
<comment type="caution">
    <text evidence="12">The sequence shown here is derived from an EMBL/GenBank/DDBJ whole genome shotgun (WGS) entry which is preliminary data.</text>
</comment>
<name>A0A139JQ56_9MOLU</name>
<evidence type="ECO:0000256" key="8">
    <source>
        <dbReference type="ARBA" id="ARBA00022967"/>
    </source>
</evidence>
<keyword evidence="6" id="KW-0547">Nucleotide-binding</keyword>
<evidence type="ECO:0000256" key="5">
    <source>
        <dbReference type="ARBA" id="ARBA00022519"/>
    </source>
</evidence>
<keyword evidence="9" id="KW-0472">Membrane</keyword>
<dbReference type="CDD" id="cd03257">
    <property type="entry name" value="ABC_NikE_OppD_transporters"/>
    <property type="match status" value="1"/>
</dbReference>
<comment type="similarity">
    <text evidence="2">Belongs to the ABC transporter superfamily.</text>
</comment>
<evidence type="ECO:0000256" key="4">
    <source>
        <dbReference type="ARBA" id="ARBA00022475"/>
    </source>
</evidence>
<dbReference type="SMART" id="SM00382">
    <property type="entry name" value="AAA"/>
    <property type="match status" value="1"/>
</dbReference>
<dbReference type="InterPro" id="IPR027417">
    <property type="entry name" value="P-loop_NTPase"/>
</dbReference>
<dbReference type="Gene3D" id="3.40.50.300">
    <property type="entry name" value="P-loop containing nucleotide triphosphate hydrolases"/>
    <property type="match status" value="1"/>
</dbReference>
<dbReference type="GO" id="GO:0016887">
    <property type="term" value="F:ATP hydrolysis activity"/>
    <property type="evidence" value="ECO:0007669"/>
    <property type="project" value="InterPro"/>
</dbReference>
<evidence type="ECO:0000259" key="10">
    <source>
        <dbReference type="PROSITE" id="PS50893"/>
    </source>
</evidence>
<comment type="subcellular location">
    <subcellularLocation>
        <location evidence="1">Cell membrane</location>
        <topology evidence="1">Peripheral membrane protein</topology>
    </subcellularLocation>
</comment>
<dbReference type="PANTHER" id="PTHR43297:SF14">
    <property type="entry name" value="ATPASE AAA-TYPE CORE DOMAIN-CONTAINING PROTEIN"/>
    <property type="match status" value="1"/>
</dbReference>
<evidence type="ECO:0000313" key="11">
    <source>
        <dbReference type="EMBL" id="KXT29028.1"/>
    </source>
</evidence>
<keyword evidence="5" id="KW-0997">Cell inner membrane</keyword>
<evidence type="ECO:0000313" key="13">
    <source>
        <dbReference type="Proteomes" id="UP000070069"/>
    </source>
</evidence>
<evidence type="ECO:0000256" key="7">
    <source>
        <dbReference type="ARBA" id="ARBA00022840"/>
    </source>
</evidence>
<evidence type="ECO:0000313" key="12">
    <source>
        <dbReference type="EMBL" id="KXT29068.1"/>
    </source>
</evidence>
<evidence type="ECO:0000256" key="2">
    <source>
        <dbReference type="ARBA" id="ARBA00005417"/>
    </source>
</evidence>
<keyword evidence="8" id="KW-1278">Translocase</keyword>
<dbReference type="EMBL" id="LTBM01000019">
    <property type="protein sequence ID" value="KXT29068.1"/>
    <property type="molecule type" value="Genomic_DNA"/>
</dbReference>
<dbReference type="InterPro" id="IPR003439">
    <property type="entry name" value="ABC_transporter-like_ATP-bd"/>
</dbReference>
<dbReference type="GO" id="GO:0005886">
    <property type="term" value="C:plasma membrane"/>
    <property type="evidence" value="ECO:0007669"/>
    <property type="project" value="UniProtKB-SubCell"/>
</dbReference>
<evidence type="ECO:0000256" key="1">
    <source>
        <dbReference type="ARBA" id="ARBA00004202"/>
    </source>
</evidence>
<dbReference type="RefSeq" id="WP_066540694.1">
    <property type="nucleotide sequence ID" value="NZ_LTBM01000019.1"/>
</dbReference>
<dbReference type="GO" id="GO:0005524">
    <property type="term" value="F:ATP binding"/>
    <property type="evidence" value="ECO:0007669"/>
    <property type="project" value="UniProtKB-KW"/>
</dbReference>
<dbReference type="OrthoDB" id="9779287at2"/>
<dbReference type="PANTHER" id="PTHR43297">
    <property type="entry name" value="OLIGOPEPTIDE TRANSPORT ATP-BINDING PROTEIN APPD"/>
    <property type="match status" value="1"/>
</dbReference>
<dbReference type="SUPFAM" id="SSF52540">
    <property type="entry name" value="P-loop containing nucleoside triphosphate hydrolases"/>
    <property type="match status" value="1"/>
</dbReference>
<dbReference type="InterPro" id="IPR003593">
    <property type="entry name" value="AAA+_ATPase"/>
</dbReference>
<dbReference type="Proteomes" id="UP000070069">
    <property type="component" value="Unassembled WGS sequence"/>
</dbReference>